<gene>
    <name evidence="2" type="ORF">FHS32_000134</name>
</gene>
<evidence type="ECO:0000313" key="2">
    <source>
        <dbReference type="EMBL" id="MBB5123422.1"/>
    </source>
</evidence>
<name>A0A7W8F630_9ACTN</name>
<accession>A0A7W8F630</accession>
<feature type="region of interest" description="Disordered" evidence="1">
    <location>
        <begin position="1"/>
        <end position="21"/>
    </location>
</feature>
<protein>
    <submittedName>
        <fullName evidence="2">Putative ATP-grasp target RiPP</fullName>
    </submittedName>
</protein>
<feature type="region of interest" description="Disordered" evidence="1">
    <location>
        <begin position="57"/>
        <end position="88"/>
    </location>
</feature>
<evidence type="ECO:0000313" key="3">
    <source>
        <dbReference type="Proteomes" id="UP000568022"/>
    </source>
</evidence>
<feature type="compositionally biased region" description="Basic and acidic residues" evidence="1">
    <location>
        <begin position="1"/>
        <end position="11"/>
    </location>
</feature>
<comment type="caution">
    <text evidence="2">The sequence shown here is derived from an EMBL/GenBank/DDBJ whole genome shotgun (WGS) entry which is preliminary data.</text>
</comment>
<evidence type="ECO:0000256" key="1">
    <source>
        <dbReference type="SAM" id="MobiDB-lite"/>
    </source>
</evidence>
<dbReference type="Pfam" id="PF14408">
    <property type="entry name" value="Actino_peptide"/>
    <property type="match status" value="1"/>
</dbReference>
<keyword evidence="3" id="KW-1185">Reference proteome</keyword>
<sequence length="88" mass="9487">MTTNSTHDRLTPARPWGIGRLRPYPTTVKLPFTTVGLDPASQTGVFRDHLGHVVEMGKHGTSCGTETSTATNLDSQPDQGHDQDSQGD</sequence>
<dbReference type="InterPro" id="IPR025843">
    <property type="entry name" value="Actino_peptide"/>
</dbReference>
<dbReference type="AlphaFoldDB" id="A0A7W8F630"/>
<dbReference type="InterPro" id="IPR026496">
    <property type="entry name" value="GRASP_targ"/>
</dbReference>
<feature type="compositionally biased region" description="Basic and acidic residues" evidence="1">
    <location>
        <begin position="79"/>
        <end position="88"/>
    </location>
</feature>
<dbReference type="NCBIfam" id="TIGR04186">
    <property type="entry name" value="GRASP_targ"/>
    <property type="match status" value="1"/>
</dbReference>
<proteinExistence type="predicted"/>
<dbReference type="EMBL" id="JACHJE010000001">
    <property type="protein sequence ID" value="MBB5123422.1"/>
    <property type="molecule type" value="Genomic_DNA"/>
</dbReference>
<dbReference type="Proteomes" id="UP000568022">
    <property type="component" value="Unassembled WGS sequence"/>
</dbReference>
<organism evidence="2 3">
    <name type="scientific">Streptomyces griseoloalbus</name>
    <dbReference type="NCBI Taxonomy" id="67303"/>
    <lineage>
        <taxon>Bacteria</taxon>
        <taxon>Bacillati</taxon>
        <taxon>Actinomycetota</taxon>
        <taxon>Actinomycetes</taxon>
        <taxon>Kitasatosporales</taxon>
        <taxon>Streptomycetaceae</taxon>
        <taxon>Streptomyces</taxon>
    </lineage>
</organism>
<feature type="compositionally biased region" description="Polar residues" evidence="1">
    <location>
        <begin position="62"/>
        <end position="78"/>
    </location>
</feature>
<reference evidence="2 3" key="1">
    <citation type="submission" date="2020-08" db="EMBL/GenBank/DDBJ databases">
        <title>Genomic Encyclopedia of Type Strains, Phase III (KMG-III): the genomes of soil and plant-associated and newly described type strains.</title>
        <authorList>
            <person name="Whitman W."/>
        </authorList>
    </citation>
    <scope>NUCLEOTIDE SEQUENCE [LARGE SCALE GENOMIC DNA]</scope>
    <source>
        <strain evidence="2 3">CECT 3226</strain>
    </source>
</reference>